<evidence type="ECO:0000313" key="10">
    <source>
        <dbReference type="EMBL" id="KAL3824666.1"/>
    </source>
</evidence>
<feature type="transmembrane region" description="Helical" evidence="9">
    <location>
        <begin position="302"/>
        <end position="320"/>
    </location>
</feature>
<dbReference type="GO" id="GO:0006952">
    <property type="term" value="P:defense response"/>
    <property type="evidence" value="ECO:0007669"/>
    <property type="project" value="UniProtKB-KW"/>
</dbReference>
<protein>
    <recommendedName>
        <fullName evidence="8">MLO-like protein</fullName>
    </recommendedName>
</protein>
<dbReference type="PANTHER" id="PTHR31942:SF54">
    <property type="entry name" value="MLO-LIKE PROTEIN 13"/>
    <property type="match status" value="1"/>
</dbReference>
<comment type="caution">
    <text evidence="10">The sequence shown here is derived from an EMBL/GenBank/DDBJ whole genome shotgun (WGS) entry which is preliminary data.</text>
</comment>
<keyword evidence="8" id="KW-0112">Calmodulin-binding</keyword>
<feature type="transmembrane region" description="Helical" evidence="9">
    <location>
        <begin position="357"/>
        <end position="380"/>
    </location>
</feature>
<feature type="transmembrane region" description="Helical" evidence="9">
    <location>
        <begin position="277"/>
        <end position="296"/>
    </location>
</feature>
<keyword evidence="5 8" id="KW-1133">Transmembrane helix</keyword>
<dbReference type="InterPro" id="IPR004326">
    <property type="entry name" value="Mlo"/>
</dbReference>
<gene>
    <name evidence="8" type="primary">MLO</name>
    <name evidence="10" type="ORF">ACJIZ3_020695</name>
</gene>
<evidence type="ECO:0000256" key="6">
    <source>
        <dbReference type="ARBA" id="ARBA00023136"/>
    </source>
</evidence>
<reference evidence="10 11" key="1">
    <citation type="submission" date="2024-12" db="EMBL/GenBank/DDBJ databases">
        <title>The unique morphological basis and parallel evolutionary history of personate flowers in Penstemon.</title>
        <authorList>
            <person name="Depatie T.H."/>
            <person name="Wessinger C.A."/>
        </authorList>
    </citation>
    <scope>NUCLEOTIDE SEQUENCE [LARGE SCALE GENOMIC DNA]</scope>
    <source>
        <strain evidence="10">WTNN_2</strain>
        <tissue evidence="10">Leaf</tissue>
    </source>
</reference>
<keyword evidence="6 8" id="KW-0472">Membrane</keyword>
<keyword evidence="11" id="KW-1185">Reference proteome</keyword>
<feature type="transmembrane region" description="Helical" evidence="9">
    <location>
        <begin position="82"/>
        <end position="99"/>
    </location>
</feature>
<evidence type="ECO:0000256" key="7">
    <source>
        <dbReference type="ARBA" id="ARBA00023265"/>
    </source>
</evidence>
<organism evidence="10 11">
    <name type="scientific">Penstemon smallii</name>
    <dbReference type="NCBI Taxonomy" id="265156"/>
    <lineage>
        <taxon>Eukaryota</taxon>
        <taxon>Viridiplantae</taxon>
        <taxon>Streptophyta</taxon>
        <taxon>Embryophyta</taxon>
        <taxon>Tracheophyta</taxon>
        <taxon>Spermatophyta</taxon>
        <taxon>Magnoliopsida</taxon>
        <taxon>eudicotyledons</taxon>
        <taxon>Gunneridae</taxon>
        <taxon>Pentapetalae</taxon>
        <taxon>asterids</taxon>
        <taxon>lamiids</taxon>
        <taxon>Lamiales</taxon>
        <taxon>Plantaginaceae</taxon>
        <taxon>Cheloneae</taxon>
        <taxon>Penstemon</taxon>
    </lineage>
</organism>
<keyword evidence="4 8" id="KW-0611">Plant defense</keyword>
<comment type="function">
    <text evidence="8">May be involved in modulation of pathogen defense and leaf cell death.</text>
</comment>
<keyword evidence="7 8" id="KW-0568">Pathogenesis-related protein</keyword>
<name>A0ABD3SJR9_9LAMI</name>
<dbReference type="PANTHER" id="PTHR31942">
    <property type="entry name" value="MLO-LIKE PROTEIN 1"/>
    <property type="match status" value="1"/>
</dbReference>
<proteinExistence type="inferred from homology"/>
<feature type="transmembrane region" description="Helical" evidence="9">
    <location>
        <begin position="152"/>
        <end position="176"/>
    </location>
</feature>
<dbReference type="GO" id="GO:0005516">
    <property type="term" value="F:calmodulin binding"/>
    <property type="evidence" value="ECO:0007669"/>
    <property type="project" value="UniProtKB-KW"/>
</dbReference>
<dbReference type="EMBL" id="JBJXBP010000006">
    <property type="protein sequence ID" value="KAL3824666.1"/>
    <property type="molecule type" value="Genomic_DNA"/>
</dbReference>
<dbReference type="Proteomes" id="UP001634393">
    <property type="component" value="Unassembled WGS sequence"/>
</dbReference>
<evidence type="ECO:0000313" key="11">
    <source>
        <dbReference type="Proteomes" id="UP001634393"/>
    </source>
</evidence>
<sequence length="495" mass="57414">MIFVTLIHDIVVSSTKPKMADGEESVGLSFEFTPTWVIAVVCFIIVFISVAAARALHQLGKCFKRRKQKALFEALEMLKEELMLLGFISLLLTVFQGMVSKFCIPHNLAIIMLPCKIESTTHHQRRLLAEEVSEQCSEGTVPFLSFEALHQLHIFIFILAVVYVVFCASTMVLGGIKIRGWRHWEHSIISQTPRHHHRFHIPRVEVQDFLERVGKYWRKFHVISWMAAFFKQFYGSVTKSDYIALRSGFIREHCPWYPNYNFYEYMLRTLEQDFKKIIGISWYLWLFVVIFLVMNIAGWHTYFWLSFLPLVLLLIVGAKLEHIITVLAKDAAERAVDPEGTTVRPSDELFWFHRPALVLYLINFILFQNSFEIAFFFWIWSTYGFRSCIMEKLNFIIPRLVIGVIVQVLCSYSTWPLYALVSQMGSMFKQTVFDKFTQEIIKTWANDTLSGLSQAERNISRLISESNDPICLVQEPVADGRITASHIELSGQNTC</sequence>
<dbReference type="Pfam" id="PF03094">
    <property type="entry name" value="Mlo"/>
    <property type="match status" value="1"/>
</dbReference>
<evidence type="ECO:0000256" key="8">
    <source>
        <dbReference type="RuleBase" id="RU280816"/>
    </source>
</evidence>
<comment type="subcellular location">
    <subcellularLocation>
        <location evidence="1 8">Membrane</location>
        <topology evidence="1 8">Multi-pass membrane protein</topology>
    </subcellularLocation>
</comment>
<evidence type="ECO:0000256" key="9">
    <source>
        <dbReference type="SAM" id="Phobius"/>
    </source>
</evidence>
<evidence type="ECO:0000256" key="5">
    <source>
        <dbReference type="ARBA" id="ARBA00022989"/>
    </source>
</evidence>
<comment type="similarity">
    <text evidence="2 8">Belongs to the MLO family.</text>
</comment>
<feature type="transmembrane region" description="Helical" evidence="9">
    <location>
        <begin position="36"/>
        <end position="56"/>
    </location>
</feature>
<evidence type="ECO:0000256" key="1">
    <source>
        <dbReference type="ARBA" id="ARBA00004141"/>
    </source>
</evidence>
<accession>A0ABD3SJR9</accession>
<comment type="domain">
    <text evidence="8">The C-terminus contains a calmodulin-binding domain, which binds calmodulin in a calcium-dependent fashion.</text>
</comment>
<evidence type="ECO:0000256" key="3">
    <source>
        <dbReference type="ARBA" id="ARBA00022692"/>
    </source>
</evidence>
<evidence type="ECO:0000256" key="4">
    <source>
        <dbReference type="ARBA" id="ARBA00022821"/>
    </source>
</evidence>
<evidence type="ECO:0000256" key="2">
    <source>
        <dbReference type="ARBA" id="ARBA00006574"/>
    </source>
</evidence>
<dbReference type="AlphaFoldDB" id="A0ABD3SJR9"/>
<dbReference type="GO" id="GO:0016020">
    <property type="term" value="C:membrane"/>
    <property type="evidence" value="ECO:0007669"/>
    <property type="project" value="UniProtKB-SubCell"/>
</dbReference>
<feature type="transmembrane region" description="Helical" evidence="9">
    <location>
        <begin position="400"/>
        <end position="421"/>
    </location>
</feature>
<keyword evidence="3 8" id="KW-0812">Transmembrane</keyword>